<dbReference type="SUPFAM" id="SSF50630">
    <property type="entry name" value="Acid proteases"/>
    <property type="match status" value="1"/>
</dbReference>
<gene>
    <name evidence="1" type="primary">thlA</name>
    <name evidence="1" type="ORF">CM83_101863</name>
</gene>
<feature type="non-terminal residue" evidence="1">
    <location>
        <position position="1"/>
    </location>
</feature>
<dbReference type="Pfam" id="PF13650">
    <property type="entry name" value="Asp_protease_2"/>
    <property type="match status" value="1"/>
</dbReference>
<dbReference type="GO" id="GO:0016740">
    <property type="term" value="F:transferase activity"/>
    <property type="evidence" value="ECO:0007669"/>
    <property type="project" value="UniProtKB-KW"/>
</dbReference>
<keyword evidence="1" id="KW-0808">Transferase</keyword>
<dbReference type="InterPro" id="IPR001969">
    <property type="entry name" value="Aspartic_peptidase_AS"/>
</dbReference>
<dbReference type="CDD" id="cd00303">
    <property type="entry name" value="retropepsin_like"/>
    <property type="match status" value="1"/>
</dbReference>
<dbReference type="AlphaFoldDB" id="A0A0A9WI40"/>
<sequence>ASEAICKSCGIKGHFHKVCRRKTRAPNQHSNCIASLSSSHYQNSKATVSSIQCLKKAIVPVSINGSKASALVDTGSSATFMNLETVHKLKLPIIPTKGQVAMASTSLQSTSKVLTTRSASEMKTNLIQPLRLAGGFINLTEFHLG</sequence>
<organism evidence="1">
    <name type="scientific">Lygus hesperus</name>
    <name type="common">Western plant bug</name>
    <dbReference type="NCBI Taxonomy" id="30085"/>
    <lineage>
        <taxon>Eukaryota</taxon>
        <taxon>Metazoa</taxon>
        <taxon>Ecdysozoa</taxon>
        <taxon>Arthropoda</taxon>
        <taxon>Hexapoda</taxon>
        <taxon>Insecta</taxon>
        <taxon>Pterygota</taxon>
        <taxon>Neoptera</taxon>
        <taxon>Paraneoptera</taxon>
        <taxon>Hemiptera</taxon>
        <taxon>Heteroptera</taxon>
        <taxon>Panheteroptera</taxon>
        <taxon>Cimicomorpha</taxon>
        <taxon>Miridae</taxon>
        <taxon>Mirini</taxon>
        <taxon>Lygus</taxon>
    </lineage>
</organism>
<dbReference type="PROSITE" id="PS00141">
    <property type="entry name" value="ASP_PROTEASE"/>
    <property type="match status" value="1"/>
</dbReference>
<dbReference type="GO" id="GO:0006508">
    <property type="term" value="P:proteolysis"/>
    <property type="evidence" value="ECO:0007669"/>
    <property type="project" value="InterPro"/>
</dbReference>
<reference evidence="1" key="1">
    <citation type="journal article" date="2014" name="PLoS ONE">
        <title>Transcriptome-Based Identification of ABC Transporters in the Western Tarnished Plant Bug Lygus hesperus.</title>
        <authorList>
            <person name="Hull J.J."/>
            <person name="Chaney K."/>
            <person name="Geib S.M."/>
            <person name="Fabrick J.A."/>
            <person name="Brent C.S."/>
            <person name="Walsh D."/>
            <person name="Lavine L.C."/>
        </authorList>
    </citation>
    <scope>NUCLEOTIDE SEQUENCE</scope>
</reference>
<dbReference type="Gene3D" id="2.40.70.10">
    <property type="entry name" value="Acid Proteases"/>
    <property type="match status" value="1"/>
</dbReference>
<accession>A0A0A9WI40</accession>
<dbReference type="GO" id="GO:0004190">
    <property type="term" value="F:aspartic-type endopeptidase activity"/>
    <property type="evidence" value="ECO:0007669"/>
    <property type="project" value="InterPro"/>
</dbReference>
<proteinExistence type="predicted"/>
<reference evidence="1" key="2">
    <citation type="submission" date="2014-07" db="EMBL/GenBank/DDBJ databases">
        <authorList>
            <person name="Hull J."/>
        </authorList>
    </citation>
    <scope>NUCLEOTIDE SEQUENCE</scope>
</reference>
<dbReference type="EMBL" id="GBHO01037441">
    <property type="protein sequence ID" value="JAG06163.1"/>
    <property type="molecule type" value="Transcribed_RNA"/>
</dbReference>
<evidence type="ECO:0000313" key="1">
    <source>
        <dbReference type="EMBL" id="JAG06163.1"/>
    </source>
</evidence>
<dbReference type="InterPro" id="IPR021109">
    <property type="entry name" value="Peptidase_aspartic_dom_sf"/>
</dbReference>
<name>A0A0A9WI40_LYGHE</name>
<protein>
    <submittedName>
        <fullName evidence="1">Acetyl-CoA acetyltransferase</fullName>
    </submittedName>
</protein>